<dbReference type="Pfam" id="PF07200">
    <property type="entry name" value="Mod_r"/>
    <property type="match status" value="1"/>
</dbReference>
<dbReference type="GO" id="GO:0000813">
    <property type="term" value="C:ESCRT I complex"/>
    <property type="evidence" value="ECO:0007669"/>
    <property type="project" value="UniProtKB-ARBA"/>
</dbReference>
<name>A0A1R3L5Q0_ASPOF</name>
<evidence type="ECO:0000256" key="3">
    <source>
        <dbReference type="ARBA" id="ARBA00022448"/>
    </source>
</evidence>
<dbReference type="EMBL" id="KV863939">
    <property type="protein sequence ID" value="ONK54940.1"/>
    <property type="molecule type" value="Genomic_DNA"/>
</dbReference>
<evidence type="ECO:0000256" key="6">
    <source>
        <dbReference type="PROSITE-ProRule" id="PRU00646"/>
    </source>
</evidence>
<keyword evidence="3 6" id="KW-0813">Transport</keyword>
<dbReference type="OMA" id="YNEVFHS"/>
<evidence type="ECO:0000313" key="10">
    <source>
        <dbReference type="EMBL" id="ONK54940.1"/>
    </source>
</evidence>
<dbReference type="GO" id="GO:0043162">
    <property type="term" value="P:ubiquitin-dependent protein catabolic process via the multivesicular body sorting pathway"/>
    <property type="evidence" value="ECO:0007669"/>
    <property type="project" value="TreeGrafter"/>
</dbReference>
<evidence type="ECO:0000259" key="9">
    <source>
        <dbReference type="PROSITE" id="PS51314"/>
    </source>
</evidence>
<evidence type="ECO:0000256" key="7">
    <source>
        <dbReference type="SAM" id="Coils"/>
    </source>
</evidence>
<keyword evidence="4" id="KW-0967">Endosome</keyword>
<evidence type="ECO:0000256" key="4">
    <source>
        <dbReference type="ARBA" id="ARBA00022753"/>
    </source>
</evidence>
<dbReference type="Gramene" id="ONK54940">
    <property type="protein sequence ID" value="ONK54940"/>
    <property type="gene ID" value="A4U43_UnF9490"/>
</dbReference>
<dbReference type="AlphaFoldDB" id="A0A1R3L5Q0"/>
<accession>A0A1R3L5Q0</accession>
<feature type="coiled-coil region" evidence="7">
    <location>
        <begin position="85"/>
        <end position="175"/>
    </location>
</feature>
<proteinExistence type="inferred from homology"/>
<evidence type="ECO:0000256" key="2">
    <source>
        <dbReference type="ARBA" id="ARBA00007617"/>
    </source>
</evidence>
<dbReference type="PROSITE" id="PS51314">
    <property type="entry name" value="VPS37_C"/>
    <property type="match status" value="1"/>
</dbReference>
<keyword evidence="7" id="KW-0175">Coiled coil</keyword>
<gene>
    <name evidence="10" type="ORF">A4U43_UnF9490</name>
</gene>
<dbReference type="SUPFAM" id="SSF140111">
    <property type="entry name" value="Endosomal sorting complex assembly domain"/>
    <property type="match status" value="1"/>
</dbReference>
<dbReference type="Proteomes" id="UP000243459">
    <property type="component" value="Unassembled WGS sequence"/>
</dbReference>
<dbReference type="InterPro" id="IPR029012">
    <property type="entry name" value="Helix_hairpin_bin_sf"/>
</dbReference>
<evidence type="ECO:0000256" key="5">
    <source>
        <dbReference type="ARBA" id="ARBA00022927"/>
    </source>
</evidence>
<evidence type="ECO:0000313" key="11">
    <source>
        <dbReference type="Proteomes" id="UP000243459"/>
    </source>
</evidence>
<keyword evidence="5 6" id="KW-0653">Protein transport</keyword>
<dbReference type="Gene3D" id="1.10.287.660">
    <property type="entry name" value="Helix hairpin bin"/>
    <property type="match status" value="1"/>
</dbReference>
<dbReference type="GO" id="GO:0006612">
    <property type="term" value="P:protein targeting to membrane"/>
    <property type="evidence" value="ECO:0007669"/>
    <property type="project" value="TreeGrafter"/>
</dbReference>
<evidence type="ECO:0000256" key="1">
    <source>
        <dbReference type="ARBA" id="ARBA00004177"/>
    </source>
</evidence>
<comment type="similarity">
    <text evidence="2">Belongs to the VPS37 family.</text>
</comment>
<organism evidence="10 11">
    <name type="scientific">Asparagus officinalis</name>
    <name type="common">Garden asparagus</name>
    <dbReference type="NCBI Taxonomy" id="4686"/>
    <lineage>
        <taxon>Eukaryota</taxon>
        <taxon>Viridiplantae</taxon>
        <taxon>Streptophyta</taxon>
        <taxon>Embryophyta</taxon>
        <taxon>Tracheophyta</taxon>
        <taxon>Spermatophyta</taxon>
        <taxon>Magnoliopsida</taxon>
        <taxon>Liliopsida</taxon>
        <taxon>Asparagales</taxon>
        <taxon>Asparagaceae</taxon>
        <taxon>Asparagoideae</taxon>
        <taxon>Asparagus</taxon>
    </lineage>
</organism>
<reference evidence="11" key="1">
    <citation type="journal article" date="2017" name="Nat. Commun.">
        <title>The asparagus genome sheds light on the origin and evolution of a young Y chromosome.</title>
        <authorList>
            <person name="Harkess A."/>
            <person name="Zhou J."/>
            <person name="Xu C."/>
            <person name="Bowers J.E."/>
            <person name="Van der Hulst R."/>
            <person name="Ayyampalayam S."/>
            <person name="Mercati F."/>
            <person name="Riccardi P."/>
            <person name="McKain M.R."/>
            <person name="Kakrana A."/>
            <person name="Tang H."/>
            <person name="Ray J."/>
            <person name="Groenendijk J."/>
            <person name="Arikit S."/>
            <person name="Mathioni S.M."/>
            <person name="Nakano M."/>
            <person name="Shan H."/>
            <person name="Telgmann-Rauber A."/>
            <person name="Kanno A."/>
            <person name="Yue Z."/>
            <person name="Chen H."/>
            <person name="Li W."/>
            <person name="Chen Y."/>
            <person name="Xu X."/>
            <person name="Zhang Y."/>
            <person name="Luo S."/>
            <person name="Chen H."/>
            <person name="Gao J."/>
            <person name="Mao Z."/>
            <person name="Pires J.C."/>
            <person name="Luo M."/>
            <person name="Kudrna D."/>
            <person name="Wing R.A."/>
            <person name="Meyers B.C."/>
            <person name="Yi K."/>
            <person name="Kong H."/>
            <person name="Lavrijsen P."/>
            <person name="Sunseri F."/>
            <person name="Falavigna A."/>
            <person name="Ye Y."/>
            <person name="Leebens-Mack J.H."/>
            <person name="Chen G."/>
        </authorList>
    </citation>
    <scope>NUCLEOTIDE SEQUENCE [LARGE SCALE GENOMIC DNA]</scope>
    <source>
        <strain evidence="11">cv. DH0086</strain>
    </source>
</reference>
<feature type="compositionally biased region" description="Low complexity" evidence="8">
    <location>
        <begin position="14"/>
        <end position="33"/>
    </location>
</feature>
<feature type="compositionally biased region" description="Polar residues" evidence="8">
    <location>
        <begin position="37"/>
        <end position="46"/>
    </location>
</feature>
<evidence type="ECO:0000256" key="8">
    <source>
        <dbReference type="SAM" id="MobiDB-lite"/>
    </source>
</evidence>
<dbReference type="InterPro" id="IPR009851">
    <property type="entry name" value="Mod_r"/>
</dbReference>
<keyword evidence="11" id="KW-1185">Reference proteome</keyword>
<dbReference type="PANTHER" id="PTHR13678:SF2">
    <property type="entry name" value="VACUOLAR PROTEIN SORTING-ASSOCIATED PROTEIN 37A"/>
    <property type="match status" value="1"/>
</dbReference>
<sequence>MSFQSLFPSLLLGTSNSSHPSTLTSSSSMSSYRASDRPQSPSTGSPSPEAAGIIAHLKDKSTDELRKLLTDKNVYKAFFNSLDLVKDQRNLSRELQEETMQLARENLEKETRMSELRNQCMIIRTTELADAQEKLKELEKQKDEILRFYSPLLMLQSLQDAMNKDEEESETLHKKLLEKEIDLTTFLQKYNKLRNDYHRRALVHLAAKTSVM</sequence>
<protein>
    <recommendedName>
        <fullName evidence="9">VPS37 C-terminal domain-containing protein</fullName>
    </recommendedName>
</protein>
<comment type="subcellular location">
    <subcellularLocation>
        <location evidence="1">Endosome</location>
    </subcellularLocation>
</comment>
<dbReference type="PANTHER" id="PTHR13678">
    <property type="entry name" value="VACUOLAR PROTEIN SORTING-ASSOCIATED PROTEIN 37"/>
    <property type="match status" value="1"/>
</dbReference>
<feature type="domain" description="VPS37 C-terminal" evidence="9">
    <location>
        <begin position="132"/>
        <end position="212"/>
    </location>
</feature>
<feature type="region of interest" description="Disordered" evidence="8">
    <location>
        <begin position="14"/>
        <end position="50"/>
    </location>
</feature>
<dbReference type="InterPro" id="IPR037202">
    <property type="entry name" value="ESCRT_assembly_dom"/>
</dbReference>
<dbReference type="GO" id="GO:0006623">
    <property type="term" value="P:protein targeting to vacuole"/>
    <property type="evidence" value="ECO:0007669"/>
    <property type="project" value="TreeGrafter"/>
</dbReference>